<dbReference type="PROSITE" id="PS00166">
    <property type="entry name" value="ENOYL_COA_HYDRATASE"/>
    <property type="match status" value="1"/>
</dbReference>
<evidence type="ECO:0000256" key="2">
    <source>
        <dbReference type="RuleBase" id="RU003707"/>
    </source>
</evidence>
<dbReference type="AlphaFoldDB" id="A0A1G9SMU1"/>
<dbReference type="SUPFAM" id="SSF52096">
    <property type="entry name" value="ClpP/crotonase"/>
    <property type="match status" value="1"/>
</dbReference>
<evidence type="ECO:0000313" key="4">
    <source>
        <dbReference type="Proteomes" id="UP000214880"/>
    </source>
</evidence>
<sequence length="291" mass="32516">MEESIVLYEKIGRVARIWLNRPKAINALSPELIQGLKDAIDRLSKDEDVRVGIIAGKGEKGFCAGFDLNLSAVLPHNTLTTRRERVAFENELYMKIWNCPKPVIGALHGHVVGGGLFIALSCDMLVAADNTKLGNTEVAYGLNYTEIFPMGVFKLPQNVMREIALTGPAALDVQEMKQYGLFNRVVPFEELEEASLRLALEVTHLSPISAPISKRILNNAYELQQMQAAIHYAEEMFALNRLNGKTEETEAFWAVAKEKSFKEAIKQQRAKQAEADQPVLEYIKSLKNNSL</sequence>
<protein>
    <submittedName>
        <fullName evidence="3">Enoyl-CoA hydratase</fullName>
    </submittedName>
</protein>
<dbReference type="Proteomes" id="UP000214880">
    <property type="component" value="Unassembled WGS sequence"/>
</dbReference>
<keyword evidence="4" id="KW-1185">Reference proteome</keyword>
<dbReference type="PANTHER" id="PTHR11941">
    <property type="entry name" value="ENOYL-COA HYDRATASE-RELATED"/>
    <property type="match status" value="1"/>
</dbReference>
<dbReference type="Gene3D" id="3.90.226.10">
    <property type="entry name" value="2-enoyl-CoA Hydratase, Chain A, domain 1"/>
    <property type="match status" value="1"/>
</dbReference>
<dbReference type="STRING" id="146817.SAMN04488502_10463"/>
<evidence type="ECO:0000256" key="1">
    <source>
        <dbReference type="ARBA" id="ARBA00005254"/>
    </source>
</evidence>
<dbReference type="PANTHER" id="PTHR11941:SF54">
    <property type="entry name" value="ENOYL-COA HYDRATASE, MITOCHONDRIAL"/>
    <property type="match status" value="1"/>
</dbReference>
<dbReference type="EMBL" id="FNHB01000004">
    <property type="protein sequence ID" value="SDM36759.1"/>
    <property type="molecule type" value="Genomic_DNA"/>
</dbReference>
<dbReference type="InterPro" id="IPR029045">
    <property type="entry name" value="ClpP/crotonase-like_dom_sf"/>
</dbReference>
<dbReference type="RefSeq" id="WP_092072107.1">
    <property type="nucleotide sequence ID" value="NZ_FNHB01000004.1"/>
</dbReference>
<dbReference type="GO" id="GO:0006635">
    <property type="term" value="P:fatty acid beta-oxidation"/>
    <property type="evidence" value="ECO:0007669"/>
    <property type="project" value="TreeGrafter"/>
</dbReference>
<dbReference type="InterPro" id="IPR018376">
    <property type="entry name" value="Enoyl-CoA_hyd/isom_CS"/>
</dbReference>
<proteinExistence type="inferred from homology"/>
<comment type="similarity">
    <text evidence="1 2">Belongs to the enoyl-CoA hydratase/isomerase family.</text>
</comment>
<dbReference type="OrthoDB" id="9771883at2"/>
<name>A0A1G9SMU1_9FIRM</name>
<accession>A0A1G9SMU1</accession>
<dbReference type="Pfam" id="PF00378">
    <property type="entry name" value="ECH_1"/>
    <property type="match status" value="1"/>
</dbReference>
<dbReference type="GO" id="GO:0003824">
    <property type="term" value="F:catalytic activity"/>
    <property type="evidence" value="ECO:0007669"/>
    <property type="project" value="InterPro"/>
</dbReference>
<gene>
    <name evidence="3" type="ORF">SAMN04488502_10463</name>
</gene>
<reference evidence="3 4" key="1">
    <citation type="submission" date="2016-10" db="EMBL/GenBank/DDBJ databases">
        <authorList>
            <person name="de Groot N.N."/>
        </authorList>
    </citation>
    <scope>NUCLEOTIDE SEQUENCE [LARGE SCALE GENOMIC DNA]</scope>
    <source>
        <strain evidence="3 4">DSM 1736</strain>
    </source>
</reference>
<organism evidence="3 4">
    <name type="scientific">Dendrosporobacter quercicolus</name>
    <dbReference type="NCBI Taxonomy" id="146817"/>
    <lineage>
        <taxon>Bacteria</taxon>
        <taxon>Bacillati</taxon>
        <taxon>Bacillota</taxon>
        <taxon>Negativicutes</taxon>
        <taxon>Selenomonadales</taxon>
        <taxon>Sporomusaceae</taxon>
        <taxon>Dendrosporobacter</taxon>
    </lineage>
</organism>
<dbReference type="CDD" id="cd06558">
    <property type="entry name" value="crotonase-like"/>
    <property type="match status" value="1"/>
</dbReference>
<dbReference type="InterPro" id="IPR001753">
    <property type="entry name" value="Enoyl-CoA_hydra/iso"/>
</dbReference>
<evidence type="ECO:0000313" key="3">
    <source>
        <dbReference type="EMBL" id="SDM36759.1"/>
    </source>
</evidence>